<gene>
    <name evidence="2" type="ORF">RRU01S_19_00200</name>
</gene>
<evidence type="ECO:0000256" key="1">
    <source>
        <dbReference type="SAM" id="Phobius"/>
    </source>
</evidence>
<dbReference type="Pfam" id="PF11367">
    <property type="entry name" value="Tail_completion_gp17"/>
    <property type="match status" value="1"/>
</dbReference>
<keyword evidence="1" id="KW-1133">Transmembrane helix</keyword>
<dbReference type="AlphaFoldDB" id="A0A081CY70"/>
<keyword evidence="1" id="KW-0812">Transmembrane</keyword>
<accession>A0A081CY70</accession>
<dbReference type="InterPro" id="IPR053745">
    <property type="entry name" value="Viral_Tail_Comp_sf"/>
</dbReference>
<organism evidence="2 3">
    <name type="scientific">Agrobacterium rubi TR3 = NBRC 13261</name>
    <dbReference type="NCBI Taxonomy" id="1368415"/>
    <lineage>
        <taxon>Bacteria</taxon>
        <taxon>Pseudomonadati</taxon>
        <taxon>Pseudomonadota</taxon>
        <taxon>Alphaproteobacteria</taxon>
        <taxon>Hyphomicrobiales</taxon>
        <taxon>Rhizobiaceae</taxon>
        <taxon>Rhizobium/Agrobacterium group</taxon>
        <taxon>Agrobacterium</taxon>
    </lineage>
</organism>
<keyword evidence="1" id="KW-0472">Membrane</keyword>
<dbReference type="Gene3D" id="3.30.2000.30">
    <property type="match status" value="1"/>
</dbReference>
<feature type="transmembrane region" description="Helical" evidence="1">
    <location>
        <begin position="82"/>
        <end position="108"/>
    </location>
</feature>
<proteinExistence type="predicted"/>
<dbReference type="OrthoDB" id="7630456at2"/>
<dbReference type="EMBL" id="BBJU01000019">
    <property type="protein sequence ID" value="GAK71616.1"/>
    <property type="molecule type" value="Genomic_DNA"/>
</dbReference>
<dbReference type="InterPro" id="IPR021508">
    <property type="entry name" value="Gp17-like"/>
</dbReference>
<dbReference type="eggNOG" id="ENOG5032YKK">
    <property type="taxonomic scope" value="Bacteria"/>
</dbReference>
<evidence type="ECO:0008006" key="4">
    <source>
        <dbReference type="Google" id="ProtNLM"/>
    </source>
</evidence>
<name>A0A081CY70_9HYPH</name>
<evidence type="ECO:0000313" key="2">
    <source>
        <dbReference type="EMBL" id="GAK71616.1"/>
    </source>
</evidence>
<reference evidence="2 3" key="1">
    <citation type="submission" date="2014-08" db="EMBL/GenBank/DDBJ databases">
        <title>Whole genome shotgun sequence of Rhizobium rubi NBRC 13261.</title>
        <authorList>
            <person name="Katano-Makiyama Y."/>
            <person name="Hosoyama A."/>
            <person name="Hashimoto M."/>
            <person name="Hosoyama Y."/>
            <person name="Noguchi M."/>
            <person name="Tsuchikane K."/>
            <person name="Uohara A."/>
            <person name="Ohji S."/>
            <person name="Ichikawa N."/>
            <person name="Kimura A."/>
            <person name="Yamazoe A."/>
            <person name="Fujita N."/>
        </authorList>
    </citation>
    <scope>NUCLEOTIDE SEQUENCE [LARGE SCALE GENOMIC DNA]</scope>
    <source>
        <strain evidence="2 3">NBRC 13261</strain>
    </source>
</reference>
<dbReference type="RefSeq" id="WP_045231170.1">
    <property type="nucleotide sequence ID" value="NZ_BBJU01000019.1"/>
</dbReference>
<evidence type="ECO:0000313" key="3">
    <source>
        <dbReference type="Proteomes" id="UP000028701"/>
    </source>
</evidence>
<comment type="caution">
    <text evidence="2">The sequence shown here is derived from an EMBL/GenBank/DDBJ whole genome shotgun (WGS) entry which is preliminary data.</text>
</comment>
<sequence length="133" mass="14597">MRAANALLQAVHTRLVGDAELLGMVGSGGIIDRLLPRPVLPCVAYGEMDSRDYSTASERGEEHFLTIEVWSEEGGRKLAQDIAVRILALLDDAPLVLGGGIALVSLFYRNSRSVRQAKTKQFLTEIRFRAVTE</sequence>
<dbReference type="Proteomes" id="UP000028701">
    <property type="component" value="Unassembled WGS sequence"/>
</dbReference>
<protein>
    <recommendedName>
        <fullName evidence="4">DUF3168 domain-containing protein</fullName>
    </recommendedName>
</protein>